<dbReference type="AlphaFoldDB" id="A0A0R3S504"/>
<evidence type="ECO:0000256" key="3">
    <source>
        <dbReference type="ARBA" id="ARBA00022692"/>
    </source>
</evidence>
<dbReference type="InterPro" id="IPR018469">
    <property type="entry name" value="Dual_oxidase_maturation_fac"/>
</dbReference>
<proteinExistence type="inferred from homology"/>
<comment type="similarity">
    <text evidence="2">Belongs to the DUOXA family.</text>
</comment>
<keyword evidence="8" id="KW-1185">Reference proteome</keyword>
<evidence type="ECO:0000256" key="5">
    <source>
        <dbReference type="ARBA" id="ARBA00023136"/>
    </source>
</evidence>
<dbReference type="PANTHER" id="PTHR31158:SF1">
    <property type="entry name" value="DOXA1 FACTOR-RELATED"/>
    <property type="match status" value="1"/>
</dbReference>
<dbReference type="GO" id="GO:0015031">
    <property type="term" value="P:protein transport"/>
    <property type="evidence" value="ECO:0007669"/>
    <property type="project" value="InterPro"/>
</dbReference>
<dbReference type="Proteomes" id="UP000050640">
    <property type="component" value="Unplaced"/>
</dbReference>
<keyword evidence="5 7" id="KW-0472">Membrane</keyword>
<dbReference type="WBParaSite" id="EEL_0000987301-mRNA-1">
    <property type="protein sequence ID" value="EEL_0000987301-mRNA-1"/>
    <property type="gene ID" value="EEL_0000987301"/>
</dbReference>
<sequence length="96" mass="11056">MQRIGWFDAFRENGDPTWFGENRTPVVFDLQIFALASIFLTPFLAFLIILPGVRHYRIASTIAFVLSITVGAIILSMYEFNFLFKEIFYSIIVISP</sequence>
<dbReference type="Pfam" id="PF10204">
    <property type="entry name" value="DuoxA"/>
    <property type="match status" value="1"/>
</dbReference>
<dbReference type="PANTHER" id="PTHR31158">
    <property type="entry name" value="DUAL OXIDASE 2"/>
    <property type="match status" value="1"/>
</dbReference>
<evidence type="ECO:0000256" key="4">
    <source>
        <dbReference type="ARBA" id="ARBA00022989"/>
    </source>
</evidence>
<dbReference type="STRING" id="1147741.A0A0R3S504"/>
<protein>
    <submittedName>
        <fullName evidence="9">7TMR-DISM_7TM domain-containing protein</fullName>
    </submittedName>
</protein>
<evidence type="ECO:0000313" key="9">
    <source>
        <dbReference type="WBParaSite" id="EEL_0000987301-mRNA-1"/>
    </source>
</evidence>
<evidence type="ECO:0000256" key="7">
    <source>
        <dbReference type="SAM" id="Phobius"/>
    </source>
</evidence>
<organism evidence="8 9">
    <name type="scientific">Elaeophora elaphi</name>
    <dbReference type="NCBI Taxonomy" id="1147741"/>
    <lineage>
        <taxon>Eukaryota</taxon>
        <taxon>Metazoa</taxon>
        <taxon>Ecdysozoa</taxon>
        <taxon>Nematoda</taxon>
        <taxon>Chromadorea</taxon>
        <taxon>Rhabditida</taxon>
        <taxon>Spirurina</taxon>
        <taxon>Spiruromorpha</taxon>
        <taxon>Filarioidea</taxon>
        <taxon>Onchocercidae</taxon>
        <taxon>Elaeophora</taxon>
    </lineage>
</organism>
<evidence type="ECO:0000256" key="1">
    <source>
        <dbReference type="ARBA" id="ARBA00004141"/>
    </source>
</evidence>
<feature type="transmembrane region" description="Helical" evidence="7">
    <location>
        <begin position="32"/>
        <end position="51"/>
    </location>
</feature>
<reference evidence="9" key="1">
    <citation type="submission" date="2017-02" db="UniProtKB">
        <authorList>
            <consortium name="WormBaseParasite"/>
        </authorList>
    </citation>
    <scope>IDENTIFICATION</scope>
</reference>
<evidence type="ECO:0000256" key="2">
    <source>
        <dbReference type="ARBA" id="ARBA00009816"/>
    </source>
</evidence>
<keyword evidence="3 7" id="KW-0812">Transmembrane</keyword>
<comment type="subcellular location">
    <subcellularLocation>
        <location evidence="1">Membrane</location>
        <topology evidence="1">Multi-pass membrane protein</topology>
    </subcellularLocation>
</comment>
<feature type="transmembrane region" description="Helical" evidence="7">
    <location>
        <begin position="58"/>
        <end position="78"/>
    </location>
</feature>
<dbReference type="GO" id="GO:0005789">
    <property type="term" value="C:endoplasmic reticulum membrane"/>
    <property type="evidence" value="ECO:0007669"/>
    <property type="project" value="InterPro"/>
</dbReference>
<keyword evidence="6" id="KW-0325">Glycoprotein</keyword>
<keyword evidence="4 7" id="KW-1133">Transmembrane helix</keyword>
<accession>A0A0R3S504</accession>
<evidence type="ECO:0000256" key="6">
    <source>
        <dbReference type="ARBA" id="ARBA00023180"/>
    </source>
</evidence>
<evidence type="ECO:0000313" key="8">
    <source>
        <dbReference type="Proteomes" id="UP000050640"/>
    </source>
</evidence>
<name>A0A0R3S504_9BILA</name>